<feature type="non-terminal residue" evidence="2">
    <location>
        <position position="90"/>
    </location>
</feature>
<dbReference type="InterPro" id="IPR049255">
    <property type="entry name" value="Apc1_N"/>
</dbReference>
<evidence type="ECO:0000259" key="1">
    <source>
        <dbReference type="Pfam" id="PF12859"/>
    </source>
</evidence>
<dbReference type="Pfam" id="PF12859">
    <property type="entry name" value="ANAPC1"/>
    <property type="match status" value="1"/>
</dbReference>
<gene>
    <name evidence="2" type="primary">ORF31167</name>
</gene>
<dbReference type="AlphaFoldDB" id="A0A0B6YPY6"/>
<feature type="domain" description="Anaphase-promoting complex subunit 1 N-terminal" evidence="1">
    <location>
        <begin position="8"/>
        <end position="89"/>
    </location>
</feature>
<protein>
    <recommendedName>
        <fullName evidence="1">Anaphase-promoting complex subunit 1 N-terminal domain-containing protein</fullName>
    </recommendedName>
</protein>
<proteinExistence type="predicted"/>
<sequence length="90" mass="10003">SQDGIRTVVKTFTVDTPVLQALWGTFVLSSNEHSMDSRSEMGTEGQEEQGICVVESCTLSFFKEDGGEYSTPLPFQVSHVWLIKNGLLFE</sequence>
<dbReference type="EMBL" id="HACG01010961">
    <property type="protein sequence ID" value="CEK57826.1"/>
    <property type="molecule type" value="Transcribed_RNA"/>
</dbReference>
<feature type="non-terminal residue" evidence="2">
    <location>
        <position position="1"/>
    </location>
</feature>
<reference evidence="2" key="1">
    <citation type="submission" date="2014-12" db="EMBL/GenBank/DDBJ databases">
        <title>Insight into the proteome of Arion vulgaris.</title>
        <authorList>
            <person name="Aradska J."/>
            <person name="Bulat T."/>
            <person name="Smidak R."/>
            <person name="Sarate P."/>
            <person name="Gangsoo J."/>
            <person name="Sialana F."/>
            <person name="Bilban M."/>
            <person name="Lubec G."/>
        </authorList>
    </citation>
    <scope>NUCLEOTIDE SEQUENCE</scope>
    <source>
        <tissue evidence="2">Skin</tissue>
    </source>
</reference>
<name>A0A0B6YPY6_9EUPU</name>
<evidence type="ECO:0000313" key="2">
    <source>
        <dbReference type="EMBL" id="CEK57826.1"/>
    </source>
</evidence>
<organism evidence="2">
    <name type="scientific">Arion vulgaris</name>
    <dbReference type="NCBI Taxonomy" id="1028688"/>
    <lineage>
        <taxon>Eukaryota</taxon>
        <taxon>Metazoa</taxon>
        <taxon>Spiralia</taxon>
        <taxon>Lophotrochozoa</taxon>
        <taxon>Mollusca</taxon>
        <taxon>Gastropoda</taxon>
        <taxon>Heterobranchia</taxon>
        <taxon>Euthyneura</taxon>
        <taxon>Panpulmonata</taxon>
        <taxon>Eupulmonata</taxon>
        <taxon>Stylommatophora</taxon>
        <taxon>Helicina</taxon>
        <taxon>Arionoidea</taxon>
        <taxon>Arionidae</taxon>
        <taxon>Arion</taxon>
    </lineage>
</organism>
<accession>A0A0B6YPY6</accession>